<dbReference type="RefSeq" id="WP_239883530.1">
    <property type="nucleotide sequence ID" value="NZ_JAJAXE010000008.1"/>
</dbReference>
<protein>
    <submittedName>
        <fullName evidence="1">Head decoration protein</fullName>
    </submittedName>
</protein>
<accession>A0ABD4SSN2</accession>
<reference evidence="1 2" key="1">
    <citation type="submission" date="2021-10" db="EMBL/GenBank/DDBJ databases">
        <title>Whole-genome sequencing analysis of Laribacter hongkongensis: virulence gene profiles, carbohydrate-active enzyme prediction, and antimicrobial resistance characterization.</title>
        <authorList>
            <person name="Yuan P."/>
            <person name="Zhan Y."/>
            <person name="Chen D."/>
        </authorList>
    </citation>
    <scope>NUCLEOTIDE SEQUENCE [LARGE SCALE GENOMIC DNA]</scope>
    <source>
        <strain evidence="1 2">W67</strain>
    </source>
</reference>
<name>A0ABD4SSN2_9NEIS</name>
<dbReference type="AlphaFoldDB" id="A0ABD4SSN2"/>
<dbReference type="EMBL" id="JAJAXM010000025">
    <property type="protein sequence ID" value="MCG9026720.1"/>
    <property type="molecule type" value="Genomic_DNA"/>
</dbReference>
<dbReference type="InterPro" id="IPR004195">
    <property type="entry name" value="Head_decoration_D"/>
</dbReference>
<evidence type="ECO:0000313" key="2">
    <source>
        <dbReference type="Proteomes" id="UP001200247"/>
    </source>
</evidence>
<evidence type="ECO:0000313" key="1">
    <source>
        <dbReference type="EMBL" id="MCG9026720.1"/>
    </source>
</evidence>
<sequence length="112" mass="11499">MTILVQESRAAGFILSSLGNLSMDSVTLAAGPALPAGQVLARDAGTGHYAPYDNTSDTLGTAAAILYAPTGVRSEPEHAAVVSRLAEVIESELTGLDAPAAVDLDSRHIIVR</sequence>
<proteinExistence type="predicted"/>
<comment type="caution">
    <text evidence="1">The sequence shown here is derived from an EMBL/GenBank/DDBJ whole genome shotgun (WGS) entry which is preliminary data.</text>
</comment>
<dbReference type="Proteomes" id="UP001200247">
    <property type="component" value="Unassembled WGS sequence"/>
</dbReference>
<dbReference type="Pfam" id="PF02924">
    <property type="entry name" value="HDPD"/>
    <property type="match status" value="1"/>
</dbReference>
<organism evidence="1 2">
    <name type="scientific">Laribacter hongkongensis</name>
    <dbReference type="NCBI Taxonomy" id="168471"/>
    <lineage>
        <taxon>Bacteria</taxon>
        <taxon>Pseudomonadati</taxon>
        <taxon>Pseudomonadota</taxon>
        <taxon>Betaproteobacteria</taxon>
        <taxon>Neisseriales</taxon>
        <taxon>Aquaspirillaceae</taxon>
        <taxon>Laribacter</taxon>
    </lineage>
</organism>
<gene>
    <name evidence="1" type="ORF">LH440_12570</name>
</gene>